<dbReference type="Pfam" id="PF02553">
    <property type="entry name" value="CbiN"/>
    <property type="match status" value="1"/>
</dbReference>
<name>A0A4Z0R764_9FIRM</name>
<keyword evidence="8 10" id="KW-0472">Membrane</keyword>
<evidence type="ECO:0000256" key="10">
    <source>
        <dbReference type="HAMAP-Rule" id="MF_00330"/>
    </source>
</evidence>
<dbReference type="EMBL" id="SPQQ01000003">
    <property type="protein sequence ID" value="TGE38394.1"/>
    <property type="molecule type" value="Genomic_DNA"/>
</dbReference>
<reference evidence="12 13" key="1">
    <citation type="submission" date="2019-03" db="EMBL/GenBank/DDBJ databases">
        <title>Draft Genome Sequence of Desulfosporosinus fructosivorans Strain 63.6F, Isolated from Marine Sediment in the Baltic Sea.</title>
        <authorList>
            <person name="Hausmann B."/>
            <person name="Vandieken V."/>
            <person name="Pjevac P."/>
            <person name="Schreck K."/>
            <person name="Herbold C.W."/>
            <person name="Loy A."/>
        </authorList>
    </citation>
    <scope>NUCLEOTIDE SEQUENCE [LARGE SCALE GENOMIC DNA]</scope>
    <source>
        <strain evidence="12 13">63.6F</strain>
    </source>
</reference>
<dbReference type="NCBIfam" id="NF002780">
    <property type="entry name" value="PRK02898.1"/>
    <property type="match status" value="1"/>
</dbReference>
<feature type="transmembrane region" description="Helical" evidence="10">
    <location>
        <begin position="66"/>
        <end position="85"/>
    </location>
</feature>
<comment type="similarity">
    <text evidence="10">Belongs to the CbiN family.</text>
</comment>
<comment type="subcellular location">
    <subcellularLocation>
        <location evidence="10">Cell membrane</location>
        <topology evidence="10">Multi-pass membrane protein</topology>
    </subcellularLocation>
</comment>
<dbReference type="GO" id="GO:0009236">
    <property type="term" value="P:cobalamin biosynthetic process"/>
    <property type="evidence" value="ECO:0007669"/>
    <property type="project" value="UniProtKB-UniRule"/>
</dbReference>
<keyword evidence="6 10" id="KW-1133">Transmembrane helix</keyword>
<protein>
    <recommendedName>
        <fullName evidence="10">Cobalt transport protein CbiN</fullName>
    </recommendedName>
    <alternativeName>
        <fullName evidence="10">Energy-coupling factor transporter probable substrate-capture protein CbiN</fullName>
        <shortName evidence="10">ECF transporter S component CbiN</shortName>
    </alternativeName>
</protein>
<accession>A0A4Z0R764</accession>
<evidence type="ECO:0000256" key="3">
    <source>
        <dbReference type="ARBA" id="ARBA00022475"/>
    </source>
</evidence>
<comment type="caution">
    <text evidence="12">The sequence shown here is derived from an EMBL/GenBank/DDBJ whole genome shotgun (WGS) entry which is preliminary data.</text>
</comment>
<dbReference type="PANTHER" id="PTHR38662:SF1">
    <property type="entry name" value="COBALT TRANSPORT PROTEIN CBIN"/>
    <property type="match status" value="1"/>
</dbReference>
<dbReference type="PANTHER" id="PTHR38662">
    <property type="entry name" value="COBALT TRANSPORT PROTEIN CBIN"/>
    <property type="match status" value="1"/>
</dbReference>
<evidence type="ECO:0000256" key="11">
    <source>
        <dbReference type="SAM" id="MobiDB-lite"/>
    </source>
</evidence>
<evidence type="ECO:0000256" key="4">
    <source>
        <dbReference type="ARBA" id="ARBA00022573"/>
    </source>
</evidence>
<evidence type="ECO:0000256" key="6">
    <source>
        <dbReference type="ARBA" id="ARBA00022989"/>
    </source>
</evidence>
<evidence type="ECO:0000256" key="2">
    <source>
        <dbReference type="ARBA" id="ARBA00022448"/>
    </source>
</evidence>
<sequence>MKLMTKNGLLLILVIGLAFAPLYLARTSEFAGADTQASDAISTLNADYKPWFEPFWKPPSGEVESFLFALQAAIGSGFVFYYLGYVKGKHSASKSELAKLKLNIETSAGESPPTEAEYGVPLPLGEVGVSRLDDQP</sequence>
<feature type="region of interest" description="Disordered" evidence="11">
    <location>
        <begin position="108"/>
        <end position="136"/>
    </location>
</feature>
<keyword evidence="7 10" id="KW-0406">Ion transport</keyword>
<comment type="subunit">
    <text evidence="10">Forms an energy-coupling factor (ECF) transporter complex composed of an ATP-binding protein (A component, CbiO), a transmembrane protein (T component, CbiQ) and 2 possible substrate-capture proteins (S components, CbiM and CbiN) of unknown stoichimetry.</text>
</comment>
<evidence type="ECO:0000256" key="9">
    <source>
        <dbReference type="ARBA" id="ARBA00023285"/>
    </source>
</evidence>
<dbReference type="GO" id="GO:0015087">
    <property type="term" value="F:cobalt ion transmembrane transporter activity"/>
    <property type="evidence" value="ECO:0007669"/>
    <property type="project" value="UniProtKB-UniRule"/>
</dbReference>
<keyword evidence="13" id="KW-1185">Reference proteome</keyword>
<dbReference type="InterPro" id="IPR003705">
    <property type="entry name" value="CbiN"/>
</dbReference>
<evidence type="ECO:0000313" key="13">
    <source>
        <dbReference type="Proteomes" id="UP000298460"/>
    </source>
</evidence>
<comment type="caution">
    <text evidence="10">Lacks conserved residue(s) required for the propagation of feature annotation.</text>
</comment>
<keyword evidence="3 10" id="KW-1003">Cell membrane</keyword>
<evidence type="ECO:0000313" key="12">
    <source>
        <dbReference type="EMBL" id="TGE38394.1"/>
    </source>
</evidence>
<proteinExistence type="inferred from homology"/>
<dbReference type="HAMAP" id="MF_00330">
    <property type="entry name" value="CbiN"/>
    <property type="match status" value="1"/>
</dbReference>
<keyword evidence="2 10" id="KW-0813">Transport</keyword>
<evidence type="ECO:0000256" key="8">
    <source>
        <dbReference type="ARBA" id="ARBA00023136"/>
    </source>
</evidence>
<dbReference type="UniPathway" id="UPA00148"/>
<evidence type="ECO:0000256" key="1">
    <source>
        <dbReference type="ARBA" id="ARBA00022426"/>
    </source>
</evidence>
<dbReference type="AlphaFoldDB" id="A0A4Z0R764"/>
<keyword evidence="4 10" id="KW-0169">Cobalamin biosynthesis</keyword>
<keyword evidence="9 10" id="KW-0170">Cobalt</keyword>
<keyword evidence="1 10" id="KW-0171">Cobalt transport</keyword>
<organism evidence="12 13">
    <name type="scientific">Desulfosporosinus fructosivorans</name>
    <dbReference type="NCBI Taxonomy" id="2018669"/>
    <lineage>
        <taxon>Bacteria</taxon>
        <taxon>Bacillati</taxon>
        <taxon>Bacillota</taxon>
        <taxon>Clostridia</taxon>
        <taxon>Eubacteriales</taxon>
        <taxon>Desulfitobacteriaceae</taxon>
        <taxon>Desulfosporosinus</taxon>
    </lineage>
</organism>
<dbReference type="GO" id="GO:0005886">
    <property type="term" value="C:plasma membrane"/>
    <property type="evidence" value="ECO:0007669"/>
    <property type="project" value="UniProtKB-SubCell"/>
</dbReference>
<dbReference type="Proteomes" id="UP000298460">
    <property type="component" value="Unassembled WGS sequence"/>
</dbReference>
<dbReference type="OrthoDB" id="1551318at2"/>
<gene>
    <name evidence="10" type="primary">cbiN</name>
    <name evidence="12" type="ORF">E4K67_10615</name>
</gene>
<dbReference type="RefSeq" id="WP_135546400.1">
    <property type="nucleotide sequence ID" value="NZ_SPQQ01000003.1"/>
</dbReference>
<comment type="function">
    <text evidence="10">Part of the energy-coupling factor (ECF) transporter complex CbiMNOQ involved in cobalt import.</text>
</comment>
<comment type="pathway">
    <text evidence="10">Cofactor biosynthesis; adenosylcobalamin biosynthesis.</text>
</comment>
<evidence type="ECO:0000256" key="5">
    <source>
        <dbReference type="ARBA" id="ARBA00022692"/>
    </source>
</evidence>
<evidence type="ECO:0000256" key="7">
    <source>
        <dbReference type="ARBA" id="ARBA00023065"/>
    </source>
</evidence>
<keyword evidence="5 10" id="KW-0812">Transmembrane</keyword>